<evidence type="ECO:0000313" key="11">
    <source>
        <dbReference type="EMBL" id="GAA2936043.1"/>
    </source>
</evidence>
<evidence type="ECO:0000256" key="9">
    <source>
        <dbReference type="SAM" id="MobiDB-lite"/>
    </source>
</evidence>
<dbReference type="Gene3D" id="3.40.630.10">
    <property type="entry name" value="Zn peptidases"/>
    <property type="match status" value="1"/>
</dbReference>
<dbReference type="InterPro" id="IPR057246">
    <property type="entry name" value="CARBOXYPEPT_ZN_1"/>
</dbReference>
<dbReference type="SMART" id="SM00631">
    <property type="entry name" value="Zn_pept"/>
    <property type="match status" value="1"/>
</dbReference>
<dbReference type="Pfam" id="PF00246">
    <property type="entry name" value="Peptidase_M14"/>
    <property type="match status" value="1"/>
</dbReference>
<comment type="caution">
    <text evidence="11">The sequence shown here is derived from an EMBL/GenBank/DDBJ whole genome shotgun (WGS) entry which is preliminary data.</text>
</comment>
<comment type="cofactor">
    <cofactor evidence="1">
        <name>Zn(2+)</name>
        <dbReference type="ChEBI" id="CHEBI:29105"/>
    </cofactor>
</comment>
<feature type="compositionally biased region" description="Basic residues" evidence="9">
    <location>
        <begin position="450"/>
        <end position="460"/>
    </location>
</feature>
<dbReference type="InterPro" id="IPR000834">
    <property type="entry name" value="Peptidase_M14"/>
</dbReference>
<evidence type="ECO:0000256" key="7">
    <source>
        <dbReference type="ARBA" id="ARBA00023049"/>
    </source>
</evidence>
<evidence type="ECO:0000313" key="12">
    <source>
        <dbReference type="Proteomes" id="UP001501102"/>
    </source>
</evidence>
<gene>
    <name evidence="11" type="ORF">GCM10020221_34770</name>
</gene>
<keyword evidence="5" id="KW-0378">Hydrolase</keyword>
<evidence type="ECO:0000256" key="5">
    <source>
        <dbReference type="ARBA" id="ARBA00022801"/>
    </source>
</evidence>
<keyword evidence="3" id="KW-0645">Protease</keyword>
<name>A0ABN3X4G4_STRTU</name>
<feature type="compositionally biased region" description="Basic and acidic residues" evidence="9">
    <location>
        <begin position="369"/>
        <end position="379"/>
    </location>
</feature>
<dbReference type="PROSITE" id="PS52035">
    <property type="entry name" value="PEPTIDASE_M14"/>
    <property type="match status" value="1"/>
</dbReference>
<sequence length="460" mass="51250">MAASLLIGGVTAAPFAHARPDAPTGPAASDAVRVWDAKVTSAQMPLLLKAGVDGHELGRPPAAGRAAPVELYLTGRQADELRGQGVELTERHLSQRARERFTKGGDGVFRRYSGENGLQREIVNTGIAHPGLTKVVNIGKSLRGQDMLAIKISKDASRTRDGSRPAVLYMSNQHAREWITPEMTRRLMHHYLNGYGKDRRITRIVDSTELWFVLSANPDGYDYTFKGPDTRLWRKNLRDNNGDGKIAPGDGVDLNRNFPYKWGYDNEGSSADPASETYRGKGPASEPETRVLDAFEKRMRFRYAINYHSAAELLLYGVGWQVATPTPDDVLYKALAGTPGEVGDPRLPAAALLRAVHHQRRGRRPRGQRQRDDDVHPGDVDVPDGLAHRHLGPLEPRRLPLQLQLPGRREADPGGVHQEHPLRPLRRRDRGPRRPARPVRRPHGPGLHPGRLRRLLRPRQ</sequence>
<comment type="similarity">
    <text evidence="2 8">Belongs to the peptidase M14 family.</text>
</comment>
<dbReference type="Proteomes" id="UP001501102">
    <property type="component" value="Unassembled WGS sequence"/>
</dbReference>
<dbReference type="PANTHER" id="PTHR11705">
    <property type="entry name" value="PROTEASE FAMILY M14 CARBOXYPEPTIDASE A,B"/>
    <property type="match status" value="1"/>
</dbReference>
<keyword evidence="6" id="KW-0862">Zinc</keyword>
<proteinExistence type="inferred from homology"/>
<feature type="region of interest" description="Disordered" evidence="9">
    <location>
        <begin position="356"/>
        <end position="460"/>
    </location>
</feature>
<evidence type="ECO:0000256" key="6">
    <source>
        <dbReference type="ARBA" id="ARBA00022833"/>
    </source>
</evidence>
<feature type="compositionally biased region" description="Basic residues" evidence="9">
    <location>
        <begin position="356"/>
        <end position="368"/>
    </location>
</feature>
<dbReference type="PROSITE" id="PS00132">
    <property type="entry name" value="CARBOXYPEPT_ZN_1"/>
    <property type="match status" value="1"/>
</dbReference>
<evidence type="ECO:0000256" key="3">
    <source>
        <dbReference type="ARBA" id="ARBA00022670"/>
    </source>
</evidence>
<evidence type="ECO:0000256" key="1">
    <source>
        <dbReference type="ARBA" id="ARBA00001947"/>
    </source>
</evidence>
<dbReference type="EMBL" id="BAAAXZ010000131">
    <property type="protein sequence ID" value="GAA2936043.1"/>
    <property type="molecule type" value="Genomic_DNA"/>
</dbReference>
<reference evidence="11 12" key="1">
    <citation type="journal article" date="2019" name="Int. J. Syst. Evol. Microbiol.">
        <title>The Global Catalogue of Microorganisms (GCM) 10K type strain sequencing project: providing services to taxonomists for standard genome sequencing and annotation.</title>
        <authorList>
            <consortium name="The Broad Institute Genomics Platform"/>
            <consortium name="The Broad Institute Genome Sequencing Center for Infectious Disease"/>
            <person name="Wu L."/>
            <person name="Ma J."/>
        </authorList>
    </citation>
    <scope>NUCLEOTIDE SEQUENCE [LARGE SCALE GENOMIC DNA]</scope>
    <source>
        <strain evidence="11 12">JCM 4087</strain>
    </source>
</reference>
<dbReference type="PANTHER" id="PTHR11705:SF143">
    <property type="entry name" value="SLL0236 PROTEIN"/>
    <property type="match status" value="1"/>
</dbReference>
<evidence type="ECO:0000259" key="10">
    <source>
        <dbReference type="PROSITE" id="PS52035"/>
    </source>
</evidence>
<keyword evidence="12" id="KW-1185">Reference proteome</keyword>
<feature type="compositionally biased region" description="Basic residues" evidence="9">
    <location>
        <begin position="423"/>
        <end position="443"/>
    </location>
</feature>
<keyword evidence="4" id="KW-0479">Metal-binding</keyword>
<feature type="region of interest" description="Disordered" evidence="9">
    <location>
        <begin position="267"/>
        <end position="287"/>
    </location>
</feature>
<evidence type="ECO:0000256" key="8">
    <source>
        <dbReference type="PROSITE-ProRule" id="PRU01379"/>
    </source>
</evidence>
<evidence type="ECO:0000256" key="4">
    <source>
        <dbReference type="ARBA" id="ARBA00022723"/>
    </source>
</evidence>
<dbReference type="PRINTS" id="PR00765">
    <property type="entry name" value="CRBOXYPTASEA"/>
</dbReference>
<feature type="compositionally biased region" description="Basic and acidic residues" evidence="9">
    <location>
        <begin position="407"/>
        <end position="422"/>
    </location>
</feature>
<evidence type="ECO:0000256" key="2">
    <source>
        <dbReference type="ARBA" id="ARBA00005988"/>
    </source>
</evidence>
<accession>A0ABN3X4G4</accession>
<organism evidence="11 12">
    <name type="scientific">Streptomyces thioluteus</name>
    <dbReference type="NCBI Taxonomy" id="66431"/>
    <lineage>
        <taxon>Bacteria</taxon>
        <taxon>Bacillati</taxon>
        <taxon>Actinomycetota</taxon>
        <taxon>Actinomycetes</taxon>
        <taxon>Kitasatosporales</taxon>
        <taxon>Streptomycetaceae</taxon>
        <taxon>Streptomyces</taxon>
    </lineage>
</organism>
<keyword evidence="7" id="KW-0482">Metalloprotease</keyword>
<feature type="domain" description="Peptidase M14" evidence="10">
    <location>
        <begin position="110"/>
        <end position="460"/>
    </location>
</feature>
<comment type="caution">
    <text evidence="8">Lacks conserved residue(s) required for the propagation of feature annotation.</text>
</comment>
<dbReference type="CDD" id="cd03859">
    <property type="entry name" value="M14_CPT"/>
    <property type="match status" value="1"/>
</dbReference>
<protein>
    <recommendedName>
        <fullName evidence="10">Peptidase M14 domain-containing protein</fullName>
    </recommendedName>
</protein>
<dbReference type="SUPFAM" id="SSF53187">
    <property type="entry name" value="Zn-dependent exopeptidases"/>
    <property type="match status" value="1"/>
</dbReference>
<dbReference type="InterPro" id="IPR033810">
    <property type="entry name" value="Carboxypeptidase_T"/>
</dbReference>